<keyword evidence="1" id="KW-0408">Iron</keyword>
<dbReference type="InterPro" id="IPR007167">
    <property type="entry name" value="Fe-transptr_FeoA-like"/>
</dbReference>
<evidence type="ECO:0000259" key="2">
    <source>
        <dbReference type="SMART" id="SM00899"/>
    </source>
</evidence>
<reference evidence="3" key="2">
    <citation type="submission" date="2021-04" db="EMBL/GenBank/DDBJ databases">
        <authorList>
            <person name="Gilroy R."/>
        </authorList>
    </citation>
    <scope>NUCLEOTIDE SEQUENCE</scope>
    <source>
        <strain evidence="3">ChiSxjej3B15-1167</strain>
    </source>
</reference>
<dbReference type="Pfam" id="PF04023">
    <property type="entry name" value="FeoA"/>
    <property type="match status" value="1"/>
</dbReference>
<evidence type="ECO:0000313" key="4">
    <source>
        <dbReference type="Proteomes" id="UP000886805"/>
    </source>
</evidence>
<dbReference type="SMART" id="SM00899">
    <property type="entry name" value="FeoA"/>
    <property type="match status" value="1"/>
</dbReference>
<gene>
    <name evidence="3" type="ORF">H9849_09175</name>
</gene>
<dbReference type="Gene3D" id="2.30.30.90">
    <property type="match status" value="1"/>
</dbReference>
<organism evidence="3 4">
    <name type="scientific">Candidatus Anaerobutyricum stercoripullorum</name>
    <dbReference type="NCBI Taxonomy" id="2838456"/>
    <lineage>
        <taxon>Bacteria</taxon>
        <taxon>Bacillati</taxon>
        <taxon>Bacillota</taxon>
        <taxon>Clostridia</taxon>
        <taxon>Lachnospirales</taxon>
        <taxon>Lachnospiraceae</taxon>
        <taxon>Anaerobutyricum</taxon>
    </lineage>
</organism>
<comment type="caution">
    <text evidence="3">The sequence shown here is derived from an EMBL/GenBank/DDBJ whole genome shotgun (WGS) entry which is preliminary data.</text>
</comment>
<sequence length="116" mass="12538">MWHSSVLSYKQPLTFPEKCATGVCCLDALLPGQRALVSGLTTTGNMRRRLLDIGLTPGAEVVCLGCSPFGDPCAYLIRGAVVALRKKDCRHIRISAPQDRTASPANHVSREAATWD</sequence>
<dbReference type="SUPFAM" id="SSF50037">
    <property type="entry name" value="C-terminal domain of transcriptional repressors"/>
    <property type="match status" value="1"/>
</dbReference>
<name>A0A9D1X598_9FIRM</name>
<dbReference type="InterPro" id="IPR008988">
    <property type="entry name" value="Transcriptional_repressor_C"/>
</dbReference>
<proteinExistence type="predicted"/>
<accession>A0A9D1X598</accession>
<dbReference type="Proteomes" id="UP000886805">
    <property type="component" value="Unassembled WGS sequence"/>
</dbReference>
<feature type="domain" description="Ferrous iron transporter FeoA-like" evidence="2">
    <location>
        <begin position="24"/>
        <end position="96"/>
    </location>
</feature>
<dbReference type="EMBL" id="DXEQ01000277">
    <property type="protein sequence ID" value="HIX73178.1"/>
    <property type="molecule type" value="Genomic_DNA"/>
</dbReference>
<protein>
    <submittedName>
        <fullName evidence="3">Ferrous iron transport protein A</fullName>
    </submittedName>
</protein>
<dbReference type="PANTHER" id="PTHR42954:SF2">
    <property type="entry name" value="FE(2+) TRANSPORT PROTEIN A"/>
    <property type="match status" value="1"/>
</dbReference>
<dbReference type="AlphaFoldDB" id="A0A9D1X598"/>
<reference evidence="3" key="1">
    <citation type="journal article" date="2021" name="PeerJ">
        <title>Extensive microbial diversity within the chicken gut microbiome revealed by metagenomics and culture.</title>
        <authorList>
            <person name="Gilroy R."/>
            <person name="Ravi A."/>
            <person name="Getino M."/>
            <person name="Pursley I."/>
            <person name="Horton D.L."/>
            <person name="Alikhan N.F."/>
            <person name="Baker D."/>
            <person name="Gharbi K."/>
            <person name="Hall N."/>
            <person name="Watson M."/>
            <person name="Adriaenssens E.M."/>
            <person name="Foster-Nyarko E."/>
            <person name="Jarju S."/>
            <person name="Secka A."/>
            <person name="Antonio M."/>
            <person name="Oren A."/>
            <person name="Chaudhuri R.R."/>
            <person name="La Ragione R."/>
            <person name="Hildebrand F."/>
            <person name="Pallen M.J."/>
        </authorList>
    </citation>
    <scope>NUCLEOTIDE SEQUENCE</scope>
    <source>
        <strain evidence="3">ChiSxjej3B15-1167</strain>
    </source>
</reference>
<dbReference type="InterPro" id="IPR052713">
    <property type="entry name" value="FeoA"/>
</dbReference>
<dbReference type="PANTHER" id="PTHR42954">
    <property type="entry name" value="FE(2+) TRANSPORT PROTEIN A"/>
    <property type="match status" value="1"/>
</dbReference>
<dbReference type="GO" id="GO:0046914">
    <property type="term" value="F:transition metal ion binding"/>
    <property type="evidence" value="ECO:0007669"/>
    <property type="project" value="InterPro"/>
</dbReference>
<dbReference type="InterPro" id="IPR038157">
    <property type="entry name" value="FeoA_core_dom"/>
</dbReference>
<evidence type="ECO:0000313" key="3">
    <source>
        <dbReference type="EMBL" id="HIX73178.1"/>
    </source>
</evidence>
<evidence type="ECO:0000256" key="1">
    <source>
        <dbReference type="ARBA" id="ARBA00023004"/>
    </source>
</evidence>